<keyword evidence="2" id="KW-1185">Reference proteome</keyword>
<name>A0A934S551_9BACT</name>
<sequence>MQKLARNVLGTELVACSSQPMTGWFRDGCCRTGAGDIGVHVVCARLNAEFLEYSKSRGNDLSTPRPEFSFPGLKPGDQWCVCASRWQESFEAGAAPEVILEATHESALEFIDLENLRKHAVQI</sequence>
<dbReference type="PANTHER" id="PTHR37466:SF1">
    <property type="entry name" value="SLR1628 PROTEIN"/>
    <property type="match status" value="1"/>
</dbReference>
<gene>
    <name evidence="1" type="ORF">JIN85_09990</name>
</gene>
<dbReference type="PANTHER" id="PTHR37466">
    <property type="entry name" value="SLR1628 PROTEIN"/>
    <property type="match status" value="1"/>
</dbReference>
<reference evidence="1" key="1">
    <citation type="submission" date="2021-01" db="EMBL/GenBank/DDBJ databases">
        <title>Modified the classification status of verrucomicrobia.</title>
        <authorList>
            <person name="Feng X."/>
        </authorList>
    </citation>
    <scope>NUCLEOTIDE SEQUENCE</scope>
    <source>
        <strain evidence="1">KCTC 22041</strain>
    </source>
</reference>
<evidence type="ECO:0000313" key="1">
    <source>
        <dbReference type="EMBL" id="MBK1882746.1"/>
    </source>
</evidence>
<proteinExistence type="predicted"/>
<evidence type="ECO:0000313" key="2">
    <source>
        <dbReference type="Proteomes" id="UP000603141"/>
    </source>
</evidence>
<accession>A0A934S551</accession>
<dbReference type="Pfam" id="PF09996">
    <property type="entry name" value="DUF2237"/>
    <property type="match status" value="1"/>
</dbReference>
<dbReference type="Gene3D" id="3.30.56.110">
    <property type="entry name" value="Protein of unknown function DUF2237"/>
    <property type="match status" value="1"/>
</dbReference>
<protein>
    <submittedName>
        <fullName evidence="1">DUF2237 domain-containing protein</fullName>
    </submittedName>
</protein>
<dbReference type="RefSeq" id="WP_200270187.1">
    <property type="nucleotide sequence ID" value="NZ_JAENIJ010000013.1"/>
</dbReference>
<organism evidence="1 2">
    <name type="scientific">Luteolibacter pohnpeiensis</name>
    <dbReference type="NCBI Taxonomy" id="454153"/>
    <lineage>
        <taxon>Bacteria</taxon>
        <taxon>Pseudomonadati</taxon>
        <taxon>Verrucomicrobiota</taxon>
        <taxon>Verrucomicrobiia</taxon>
        <taxon>Verrucomicrobiales</taxon>
        <taxon>Verrucomicrobiaceae</taxon>
        <taxon>Luteolibacter</taxon>
    </lineage>
</organism>
<comment type="caution">
    <text evidence="1">The sequence shown here is derived from an EMBL/GenBank/DDBJ whole genome shotgun (WGS) entry which is preliminary data.</text>
</comment>
<dbReference type="EMBL" id="JAENIJ010000013">
    <property type="protein sequence ID" value="MBK1882746.1"/>
    <property type="molecule type" value="Genomic_DNA"/>
</dbReference>
<dbReference type="AlphaFoldDB" id="A0A934S551"/>
<dbReference type="InterPro" id="IPR018714">
    <property type="entry name" value="DUF2237"/>
</dbReference>
<dbReference type="Proteomes" id="UP000603141">
    <property type="component" value="Unassembled WGS sequence"/>
</dbReference>